<proteinExistence type="predicted"/>
<evidence type="ECO:0000313" key="1">
    <source>
        <dbReference type="Proteomes" id="UP000887565"/>
    </source>
</evidence>
<evidence type="ECO:0000313" key="2">
    <source>
        <dbReference type="WBParaSite" id="nRc.2.0.1.t07863-RA"/>
    </source>
</evidence>
<reference evidence="2" key="1">
    <citation type="submission" date="2022-11" db="UniProtKB">
        <authorList>
            <consortium name="WormBaseParasite"/>
        </authorList>
    </citation>
    <scope>IDENTIFICATION</scope>
</reference>
<organism evidence="1 2">
    <name type="scientific">Romanomermis culicivorax</name>
    <name type="common">Nematode worm</name>
    <dbReference type="NCBI Taxonomy" id="13658"/>
    <lineage>
        <taxon>Eukaryota</taxon>
        <taxon>Metazoa</taxon>
        <taxon>Ecdysozoa</taxon>
        <taxon>Nematoda</taxon>
        <taxon>Enoplea</taxon>
        <taxon>Dorylaimia</taxon>
        <taxon>Mermithida</taxon>
        <taxon>Mermithoidea</taxon>
        <taxon>Mermithidae</taxon>
        <taxon>Romanomermis</taxon>
    </lineage>
</organism>
<keyword evidence="1" id="KW-1185">Reference proteome</keyword>
<name>A0A915I157_ROMCU</name>
<protein>
    <submittedName>
        <fullName evidence="2">Uncharacterized protein</fullName>
    </submittedName>
</protein>
<dbReference type="AlphaFoldDB" id="A0A915I157"/>
<accession>A0A915I157</accession>
<dbReference type="WBParaSite" id="nRc.2.0.1.t07863-RA">
    <property type="protein sequence ID" value="nRc.2.0.1.t07863-RA"/>
    <property type="gene ID" value="nRc.2.0.1.g07863"/>
</dbReference>
<dbReference type="Proteomes" id="UP000887565">
    <property type="component" value="Unplaced"/>
</dbReference>
<sequence length="32" mass="3872">MEKRKTVVRRMPRTILRSRQPSLRLLLRIGLP</sequence>